<evidence type="ECO:0000256" key="6">
    <source>
        <dbReference type="SAM" id="MobiDB-lite"/>
    </source>
</evidence>
<dbReference type="GO" id="GO:0016491">
    <property type="term" value="F:oxidoreductase activity"/>
    <property type="evidence" value="ECO:0007669"/>
    <property type="project" value="UniProtKB-KW"/>
</dbReference>
<keyword evidence="3" id="KW-0285">Flavoprotein</keyword>
<organism evidence="8 9">
    <name type="scientific">Acrocarpospora corrugata</name>
    <dbReference type="NCBI Taxonomy" id="35763"/>
    <lineage>
        <taxon>Bacteria</taxon>
        <taxon>Bacillati</taxon>
        <taxon>Actinomycetota</taxon>
        <taxon>Actinomycetes</taxon>
        <taxon>Streptosporangiales</taxon>
        <taxon>Streptosporangiaceae</taxon>
        <taxon>Acrocarpospora</taxon>
    </lineage>
</organism>
<dbReference type="Gene3D" id="3.30.43.10">
    <property type="entry name" value="Uridine Diphospho-n-acetylenolpyruvylglucosamine Reductase, domain 2"/>
    <property type="match status" value="1"/>
</dbReference>
<accession>A0A5M3W600</accession>
<protein>
    <submittedName>
        <fullName evidence="8">FAD-linked oxidase</fullName>
    </submittedName>
</protein>
<dbReference type="Gene3D" id="3.30.465.10">
    <property type="match status" value="1"/>
</dbReference>
<name>A0A5M3W600_9ACTN</name>
<feature type="region of interest" description="Disordered" evidence="6">
    <location>
        <begin position="1"/>
        <end position="25"/>
    </location>
</feature>
<dbReference type="InterPro" id="IPR006093">
    <property type="entry name" value="Oxy_OxRdtase_FAD_BS"/>
</dbReference>
<comment type="similarity">
    <text evidence="2">Belongs to the oxygen-dependent FAD-linked oxidoreductase family.</text>
</comment>
<sequence>MSRLMERHNYLGPGDPGYDEARRTLNPALDPRPALVAEAKEAGDVAAAVRAARELDLALTVQATGHGTHVACDERVLLLRTSEMTSVTVDPERRTARVGPGALWSQVIAAAAPYGLAPLAGSHPGVGVTGFTLGGGLGWLSRRYGFAADSVLRAEIVTSDGRMITADHDQHADLFWALRGGGGGFGVVTALEFRLYPVPVVHAGAATFPVERAAETLAFYRDWCATAPDEVSTALVLTPTSLTIKAMCAGPTDPLRPLWATAITDTMSPMPFGQAAMGGTAARHLDLLPSLPDATIDTLVSAGQEAIVEVRHWGGALAKPGGPVSHRDTRFSVIVDAQLPGVAEALAPYANGGVFLNFLADTSRTADAYTRDDYNRLIDVKRAYDSADLFRTGHRIRERPGHRLVATSPAHKCAPRPAVASDS</sequence>
<gene>
    <name evidence="8" type="ORF">Acor_65130</name>
</gene>
<dbReference type="PROSITE" id="PS51387">
    <property type="entry name" value="FAD_PCMH"/>
    <property type="match status" value="1"/>
</dbReference>
<evidence type="ECO:0000256" key="4">
    <source>
        <dbReference type="ARBA" id="ARBA00022827"/>
    </source>
</evidence>
<dbReference type="EMBL" id="BLAD01000082">
    <property type="protein sequence ID" value="GES04445.1"/>
    <property type="molecule type" value="Genomic_DNA"/>
</dbReference>
<dbReference type="InterPro" id="IPR006094">
    <property type="entry name" value="Oxid_FAD_bind_N"/>
</dbReference>
<proteinExistence type="inferred from homology"/>
<dbReference type="InterPro" id="IPR016169">
    <property type="entry name" value="FAD-bd_PCMH_sub2"/>
</dbReference>
<keyword evidence="4" id="KW-0274">FAD</keyword>
<dbReference type="InterPro" id="IPR016166">
    <property type="entry name" value="FAD-bd_PCMH"/>
</dbReference>
<evidence type="ECO:0000313" key="8">
    <source>
        <dbReference type="EMBL" id="GES04445.1"/>
    </source>
</evidence>
<reference evidence="8 9" key="1">
    <citation type="submission" date="2019-10" db="EMBL/GenBank/DDBJ databases">
        <title>Whole genome shotgun sequence of Acrocarpospora corrugata NBRC 13972.</title>
        <authorList>
            <person name="Ichikawa N."/>
            <person name="Kimura A."/>
            <person name="Kitahashi Y."/>
            <person name="Komaki H."/>
            <person name="Oguchi A."/>
        </authorList>
    </citation>
    <scope>NUCLEOTIDE SEQUENCE [LARGE SCALE GENOMIC DNA]</scope>
    <source>
        <strain evidence="8 9">NBRC 13972</strain>
    </source>
</reference>
<dbReference type="SUPFAM" id="SSF56176">
    <property type="entry name" value="FAD-binding/transporter-associated domain-like"/>
    <property type="match status" value="1"/>
</dbReference>
<dbReference type="InterPro" id="IPR036318">
    <property type="entry name" value="FAD-bd_PCMH-like_sf"/>
</dbReference>
<dbReference type="PANTHER" id="PTHR42973">
    <property type="entry name" value="BINDING OXIDOREDUCTASE, PUTATIVE (AFU_ORTHOLOGUE AFUA_1G17690)-RELATED"/>
    <property type="match status" value="1"/>
</dbReference>
<dbReference type="Gene3D" id="3.40.462.20">
    <property type="match status" value="1"/>
</dbReference>
<dbReference type="InterPro" id="IPR050416">
    <property type="entry name" value="FAD-linked_Oxidoreductase"/>
</dbReference>
<evidence type="ECO:0000256" key="2">
    <source>
        <dbReference type="ARBA" id="ARBA00005466"/>
    </source>
</evidence>
<comment type="caution">
    <text evidence="8">The sequence shown here is derived from an EMBL/GenBank/DDBJ whole genome shotgun (WGS) entry which is preliminary data.</text>
</comment>
<evidence type="ECO:0000256" key="1">
    <source>
        <dbReference type="ARBA" id="ARBA00001974"/>
    </source>
</evidence>
<dbReference type="RefSeq" id="WP_246239432.1">
    <property type="nucleotide sequence ID" value="NZ_BAAABN010000096.1"/>
</dbReference>
<feature type="domain" description="FAD-binding PCMH-type" evidence="7">
    <location>
        <begin position="29"/>
        <end position="198"/>
    </location>
</feature>
<evidence type="ECO:0000256" key="3">
    <source>
        <dbReference type="ARBA" id="ARBA00022630"/>
    </source>
</evidence>
<evidence type="ECO:0000313" key="9">
    <source>
        <dbReference type="Proteomes" id="UP000334990"/>
    </source>
</evidence>
<evidence type="ECO:0000256" key="5">
    <source>
        <dbReference type="ARBA" id="ARBA00023002"/>
    </source>
</evidence>
<comment type="cofactor">
    <cofactor evidence="1">
        <name>FAD</name>
        <dbReference type="ChEBI" id="CHEBI:57692"/>
    </cofactor>
</comment>
<evidence type="ECO:0000259" key="7">
    <source>
        <dbReference type="PROSITE" id="PS51387"/>
    </source>
</evidence>
<dbReference type="Pfam" id="PF01565">
    <property type="entry name" value="FAD_binding_4"/>
    <property type="match status" value="1"/>
</dbReference>
<keyword evidence="5" id="KW-0560">Oxidoreductase</keyword>
<dbReference type="AlphaFoldDB" id="A0A5M3W600"/>
<dbReference type="PANTHER" id="PTHR42973:SF39">
    <property type="entry name" value="FAD-BINDING PCMH-TYPE DOMAIN-CONTAINING PROTEIN"/>
    <property type="match status" value="1"/>
</dbReference>
<dbReference type="PROSITE" id="PS00862">
    <property type="entry name" value="OX2_COVAL_FAD"/>
    <property type="match status" value="1"/>
</dbReference>
<keyword evidence="9" id="KW-1185">Reference proteome</keyword>
<dbReference type="InterPro" id="IPR016167">
    <property type="entry name" value="FAD-bd_PCMH_sub1"/>
</dbReference>
<dbReference type="GO" id="GO:0071949">
    <property type="term" value="F:FAD binding"/>
    <property type="evidence" value="ECO:0007669"/>
    <property type="project" value="InterPro"/>
</dbReference>
<dbReference type="Proteomes" id="UP000334990">
    <property type="component" value="Unassembled WGS sequence"/>
</dbReference>